<name>A0A370NM57_9BURK</name>
<protein>
    <recommendedName>
        <fullName evidence="2">Tyr recombinase domain-containing protein</fullName>
    </recommendedName>
</protein>
<organism evidence="3 4">
    <name type="scientific">Cupriavidus lacunae</name>
    <dbReference type="NCBI Taxonomy" id="2666307"/>
    <lineage>
        <taxon>Bacteria</taxon>
        <taxon>Pseudomonadati</taxon>
        <taxon>Pseudomonadota</taxon>
        <taxon>Betaproteobacteria</taxon>
        <taxon>Burkholderiales</taxon>
        <taxon>Burkholderiaceae</taxon>
        <taxon>Cupriavidus</taxon>
    </lineage>
</organism>
<comment type="caution">
    <text evidence="3">The sequence shown here is derived from an EMBL/GenBank/DDBJ whole genome shotgun (WGS) entry which is preliminary data.</text>
</comment>
<reference evidence="4" key="1">
    <citation type="submission" date="2018-06" db="EMBL/GenBank/DDBJ databases">
        <authorList>
            <person name="Feng T."/>
            <person name="Jeon C.O."/>
        </authorList>
    </citation>
    <scope>NUCLEOTIDE SEQUENCE [LARGE SCALE GENOMIC DNA]</scope>
    <source>
        <strain evidence="4">S23</strain>
    </source>
</reference>
<keyword evidence="1" id="KW-0233">DNA recombination</keyword>
<dbReference type="Gene3D" id="1.10.443.10">
    <property type="entry name" value="Intergrase catalytic core"/>
    <property type="match status" value="1"/>
</dbReference>
<dbReference type="GO" id="GO:0003677">
    <property type="term" value="F:DNA binding"/>
    <property type="evidence" value="ECO:0007669"/>
    <property type="project" value="InterPro"/>
</dbReference>
<dbReference type="GO" id="GO:0015074">
    <property type="term" value="P:DNA integration"/>
    <property type="evidence" value="ECO:0007669"/>
    <property type="project" value="InterPro"/>
</dbReference>
<dbReference type="InterPro" id="IPR011010">
    <property type="entry name" value="DNA_brk_join_enz"/>
</dbReference>
<dbReference type="AlphaFoldDB" id="A0A370NM57"/>
<keyword evidence="4" id="KW-1185">Reference proteome</keyword>
<dbReference type="EMBL" id="QKWJ01000056">
    <property type="protein sequence ID" value="RDK06699.1"/>
    <property type="molecule type" value="Genomic_DNA"/>
</dbReference>
<dbReference type="InterPro" id="IPR002104">
    <property type="entry name" value="Integrase_catalytic"/>
</dbReference>
<proteinExistence type="predicted"/>
<evidence type="ECO:0000313" key="4">
    <source>
        <dbReference type="Proteomes" id="UP000255165"/>
    </source>
</evidence>
<accession>A0A370NM57</accession>
<dbReference type="Pfam" id="PF00589">
    <property type="entry name" value="Phage_integrase"/>
    <property type="match status" value="1"/>
</dbReference>
<dbReference type="InterPro" id="IPR013762">
    <property type="entry name" value="Integrase-like_cat_sf"/>
</dbReference>
<dbReference type="PROSITE" id="PS51898">
    <property type="entry name" value="TYR_RECOMBINASE"/>
    <property type="match status" value="1"/>
</dbReference>
<dbReference type="Proteomes" id="UP000255165">
    <property type="component" value="Unassembled WGS sequence"/>
</dbReference>
<evidence type="ECO:0000256" key="1">
    <source>
        <dbReference type="ARBA" id="ARBA00023172"/>
    </source>
</evidence>
<gene>
    <name evidence="3" type="ORF">DN412_29860</name>
</gene>
<sequence>MKRNTVAFPKFRVVADRPTHQHAKGYPLVVPLERTFSFYRRHKIGRVTQTYMNLVDRVLLKAVTFFGPSRCITEIMPKDVRGFVENELDLGFKSHSVRSFARVLSLVAGFYIRENDLPIQNPFNGVRIPDFGKDVRRFERIAPEKLSRLRYVCREIDDDIRWLLAILMDTGARTWEICGAGVDDFRLDEEIPVLHIRKRPWRRLKTRDSHRVIPLFGLALWAARRVIETAAPGQKYAFPRYIADGRRRECRSGLRCFLRAQQIDQPVHRLRHTFIDRLREIDCPIDVQHYIMGWKANTLEAEYGVLPSIDVVAHWMQSVCGDGGIDLRPLEEETSSRSVLENLTKLVDFMERGSRHSFEDLRAAKLLTPYELVNAIRRGRRLGLLNLTPPDERARRTRQYFLTCDSVSNALNDLNLKREALRKLKKHECNTRQRFLSLRATCFPDMLSPSVNVVPAQQGRIRPALARKWEEAFVWAMPTDPVDKLISTRVAAERILGLLQPRKTYRRKDICAKAGLSAEEFTRGRNSLYQFGVIEMVHEIKDGVSRLVMRLTGKPLPPRVSRTVLPRSRMRLVPQHALSGVCTSIDDRVPGKTVHLPA</sequence>
<dbReference type="SUPFAM" id="SSF56349">
    <property type="entry name" value="DNA breaking-rejoining enzymes"/>
    <property type="match status" value="1"/>
</dbReference>
<dbReference type="GO" id="GO:0006310">
    <property type="term" value="P:DNA recombination"/>
    <property type="evidence" value="ECO:0007669"/>
    <property type="project" value="UniProtKB-KW"/>
</dbReference>
<evidence type="ECO:0000259" key="2">
    <source>
        <dbReference type="PROSITE" id="PS51898"/>
    </source>
</evidence>
<feature type="domain" description="Tyr recombinase" evidence="2">
    <location>
        <begin position="136"/>
        <end position="316"/>
    </location>
</feature>
<evidence type="ECO:0000313" key="3">
    <source>
        <dbReference type="EMBL" id="RDK06699.1"/>
    </source>
</evidence>